<dbReference type="AlphaFoldDB" id="A0A1B7N7M4"/>
<feature type="non-terminal residue" evidence="1">
    <location>
        <position position="66"/>
    </location>
</feature>
<dbReference type="EMBL" id="KV448198">
    <property type="protein sequence ID" value="OAX40859.1"/>
    <property type="molecule type" value="Genomic_DNA"/>
</dbReference>
<dbReference type="Proteomes" id="UP000092154">
    <property type="component" value="Unassembled WGS sequence"/>
</dbReference>
<organism evidence="1 2">
    <name type="scientific">Rhizopogon vinicolor AM-OR11-026</name>
    <dbReference type="NCBI Taxonomy" id="1314800"/>
    <lineage>
        <taxon>Eukaryota</taxon>
        <taxon>Fungi</taxon>
        <taxon>Dikarya</taxon>
        <taxon>Basidiomycota</taxon>
        <taxon>Agaricomycotina</taxon>
        <taxon>Agaricomycetes</taxon>
        <taxon>Agaricomycetidae</taxon>
        <taxon>Boletales</taxon>
        <taxon>Suillineae</taxon>
        <taxon>Rhizopogonaceae</taxon>
        <taxon>Rhizopogon</taxon>
    </lineage>
</organism>
<proteinExistence type="predicted"/>
<keyword evidence="2" id="KW-1185">Reference proteome</keyword>
<protein>
    <submittedName>
        <fullName evidence="1">Uncharacterized protein</fullName>
    </submittedName>
</protein>
<sequence>CSTPLSRRWSEPEDQIRVTKDKLNLKKLSPSLRKTNALLANWATNPKRVKRKGLESPYLPEFLESE</sequence>
<evidence type="ECO:0000313" key="1">
    <source>
        <dbReference type="EMBL" id="OAX40859.1"/>
    </source>
</evidence>
<reference evidence="1 2" key="1">
    <citation type="submission" date="2016-06" db="EMBL/GenBank/DDBJ databases">
        <title>Comparative genomics of the ectomycorrhizal sister species Rhizopogon vinicolor and Rhizopogon vesiculosus (Basidiomycota: Boletales) reveals a divergence of the mating type B locus.</title>
        <authorList>
            <consortium name="DOE Joint Genome Institute"/>
            <person name="Mujic A.B."/>
            <person name="Kuo A."/>
            <person name="Tritt A."/>
            <person name="Lipzen A."/>
            <person name="Chen C."/>
            <person name="Johnson J."/>
            <person name="Sharma A."/>
            <person name="Barry K."/>
            <person name="Grigoriev I.V."/>
            <person name="Spatafora J.W."/>
        </authorList>
    </citation>
    <scope>NUCLEOTIDE SEQUENCE [LARGE SCALE GENOMIC DNA]</scope>
    <source>
        <strain evidence="1 2">AM-OR11-026</strain>
    </source>
</reference>
<evidence type="ECO:0000313" key="2">
    <source>
        <dbReference type="Proteomes" id="UP000092154"/>
    </source>
</evidence>
<dbReference type="OrthoDB" id="2355984at2759"/>
<accession>A0A1B7N7M4</accession>
<name>A0A1B7N7M4_9AGAM</name>
<dbReference type="InParanoid" id="A0A1B7N7M4"/>
<gene>
    <name evidence="1" type="ORF">K503DRAFT_768220</name>
</gene>
<feature type="non-terminal residue" evidence="1">
    <location>
        <position position="1"/>
    </location>
</feature>